<evidence type="ECO:0000256" key="7">
    <source>
        <dbReference type="ARBA" id="ARBA00022676"/>
    </source>
</evidence>
<comment type="catalytic activity">
    <reaction evidence="1">
        <text>2'-deoxyuridine + phosphate = 2-deoxy-alpha-D-ribose 1-phosphate + uracil</text>
        <dbReference type="Rhea" id="RHEA:22824"/>
        <dbReference type="ChEBI" id="CHEBI:16450"/>
        <dbReference type="ChEBI" id="CHEBI:17568"/>
        <dbReference type="ChEBI" id="CHEBI:43474"/>
        <dbReference type="ChEBI" id="CHEBI:57259"/>
        <dbReference type="EC" id="2.4.2.2"/>
    </reaction>
</comment>
<dbReference type="InterPro" id="IPR018090">
    <property type="entry name" value="Pyrmidine_PPas_bac/euk"/>
</dbReference>
<comment type="subunit">
    <text evidence="4">Homodimer.</text>
</comment>
<keyword evidence="8 12" id="KW-0808">Transferase</keyword>
<dbReference type="InterPro" id="IPR036320">
    <property type="entry name" value="Glycosyl_Trfase_fam3_N_dom_sf"/>
</dbReference>
<comment type="catalytic activity">
    <reaction evidence="10">
        <text>thymidine + phosphate = 2-deoxy-alpha-D-ribose 1-phosphate + thymine</text>
        <dbReference type="Rhea" id="RHEA:16037"/>
        <dbReference type="ChEBI" id="CHEBI:17748"/>
        <dbReference type="ChEBI" id="CHEBI:17821"/>
        <dbReference type="ChEBI" id="CHEBI:43474"/>
        <dbReference type="ChEBI" id="CHEBI:57259"/>
        <dbReference type="EC" id="2.4.2.2"/>
    </reaction>
</comment>
<evidence type="ECO:0000256" key="1">
    <source>
        <dbReference type="ARBA" id="ARBA00001066"/>
    </source>
</evidence>
<evidence type="ECO:0000259" key="11">
    <source>
        <dbReference type="SMART" id="SM00941"/>
    </source>
</evidence>
<protein>
    <recommendedName>
        <fullName evidence="6">Pyrimidine-nucleoside phosphorylase</fullName>
        <ecNumber evidence="5">2.4.2.2</ecNumber>
    </recommendedName>
</protein>
<dbReference type="InterPro" id="IPR013102">
    <property type="entry name" value="PYNP_C"/>
</dbReference>
<dbReference type="PIRSF" id="PIRSF000478">
    <property type="entry name" value="TP_PyNP"/>
    <property type="match status" value="1"/>
</dbReference>
<dbReference type="SUPFAM" id="SSF52418">
    <property type="entry name" value="Nucleoside phosphorylase/phosphoribosyltransferase catalytic domain"/>
    <property type="match status" value="1"/>
</dbReference>
<comment type="function">
    <text evidence="2">Catalyzes phosphorolysis of the pyrimidine nucleosides uridine, thymidine and 2'-deoxyuridine with the formation of the corresponding pyrimidine base and ribose-1-phosphate.</text>
</comment>
<comment type="catalytic activity">
    <reaction evidence="9">
        <text>uridine + phosphate = alpha-D-ribose 1-phosphate + uracil</text>
        <dbReference type="Rhea" id="RHEA:24388"/>
        <dbReference type="ChEBI" id="CHEBI:16704"/>
        <dbReference type="ChEBI" id="CHEBI:17568"/>
        <dbReference type="ChEBI" id="CHEBI:43474"/>
        <dbReference type="ChEBI" id="CHEBI:57720"/>
        <dbReference type="EC" id="2.4.2.2"/>
    </reaction>
</comment>
<dbReference type="InterPro" id="IPR036566">
    <property type="entry name" value="PYNP-like_C_sf"/>
</dbReference>
<dbReference type="Gene3D" id="3.40.1030.10">
    <property type="entry name" value="Nucleoside phosphorylase/phosphoribosyltransferase catalytic domain"/>
    <property type="match status" value="1"/>
</dbReference>
<dbReference type="Pfam" id="PF00591">
    <property type="entry name" value="Glycos_transf_3"/>
    <property type="match status" value="1"/>
</dbReference>
<evidence type="ECO:0000256" key="3">
    <source>
        <dbReference type="ARBA" id="ARBA00006915"/>
    </source>
</evidence>
<dbReference type="InterPro" id="IPR000053">
    <property type="entry name" value="Thymidine/pyrmidine_PPase"/>
</dbReference>
<evidence type="ECO:0000256" key="10">
    <source>
        <dbReference type="ARBA" id="ARBA00048525"/>
    </source>
</evidence>
<name>A0ABR7MV06_9FIRM</name>
<evidence type="ECO:0000256" key="5">
    <source>
        <dbReference type="ARBA" id="ARBA00011889"/>
    </source>
</evidence>
<dbReference type="SUPFAM" id="SSF47648">
    <property type="entry name" value="Nucleoside phosphorylase/phosphoribosyltransferase N-terminal domain"/>
    <property type="match status" value="1"/>
</dbReference>
<dbReference type="NCBIfam" id="NF004490">
    <property type="entry name" value="PRK05820.1"/>
    <property type="match status" value="1"/>
</dbReference>
<dbReference type="PANTHER" id="PTHR10515:SF0">
    <property type="entry name" value="THYMIDINE PHOSPHORYLASE"/>
    <property type="match status" value="1"/>
</dbReference>
<dbReference type="InterPro" id="IPR017459">
    <property type="entry name" value="Glycosyl_Trfase_fam3_N_dom"/>
</dbReference>
<evidence type="ECO:0000256" key="2">
    <source>
        <dbReference type="ARBA" id="ARBA00003877"/>
    </source>
</evidence>
<dbReference type="PROSITE" id="PS00647">
    <property type="entry name" value="THYMID_PHOSPHORYLASE"/>
    <property type="match status" value="1"/>
</dbReference>
<evidence type="ECO:0000313" key="12">
    <source>
        <dbReference type="EMBL" id="MBC8557642.1"/>
    </source>
</evidence>
<gene>
    <name evidence="12" type="ORF">H8700_07960</name>
</gene>
<dbReference type="EC" id="2.4.2.2" evidence="5"/>
<sequence>MRMYDIIDKKKRGQELTEQEIQYVIEGYVKEEIPDYQVAAWLMAIFFHGLSDHELVKMTEYMAKSGDMVDLSKIQGIKVDKHSTGGVGDKTTLVIAPIVAACGGKVAKMSGRGLGFTGGTIDKLESIPGFRTAIDDKEFYDIVNRTGLAVIGQSGEIAPADKKLYALRDVTATVDSIPLIATSIMSKKLAAGSDKILLDVTVGSGAFMKSKKDAIILAQKMVAIGEGAGRETKAILTNMDVPLGIAVGNEIEVVEAIQTLQGKGPKDFQEICEVFAANMLMLAKIANEKEAHERVKEVIANGSALQKFAEMVKTQGGDPEYIYHADKFEPAKYHQDFIAPQDGWVVKMDTEICGKTAVVLGAGRETKDSAIDPKAGIYFYKKTGDKVKAGETVATLCASDKEKLKGGVEYLKNGYFFGDQQVDPMKNIIAEVTKDSVIDN</sequence>
<accession>A0ABR7MV06</accession>
<evidence type="ECO:0000313" key="13">
    <source>
        <dbReference type="Proteomes" id="UP000637513"/>
    </source>
</evidence>
<dbReference type="InterPro" id="IPR017872">
    <property type="entry name" value="Pyrmidine_PPase_CS"/>
</dbReference>
<evidence type="ECO:0000256" key="4">
    <source>
        <dbReference type="ARBA" id="ARBA00011738"/>
    </source>
</evidence>
<dbReference type="SUPFAM" id="SSF54680">
    <property type="entry name" value="Pyrimidine nucleoside phosphorylase C-terminal domain"/>
    <property type="match status" value="1"/>
</dbReference>
<evidence type="ECO:0000256" key="8">
    <source>
        <dbReference type="ARBA" id="ARBA00022679"/>
    </source>
</evidence>
<dbReference type="PANTHER" id="PTHR10515">
    <property type="entry name" value="THYMIDINE PHOSPHORYLASE"/>
    <property type="match status" value="1"/>
</dbReference>
<comment type="caution">
    <text evidence="12">The sequence shown here is derived from an EMBL/GenBank/DDBJ whole genome shotgun (WGS) entry which is preliminary data.</text>
</comment>
<feature type="domain" description="Pyrimidine nucleoside phosphorylase C-terminal" evidence="11">
    <location>
        <begin position="344"/>
        <end position="418"/>
    </location>
</feature>
<proteinExistence type="inferred from homology"/>
<keyword evidence="7 12" id="KW-0328">Glycosyltransferase</keyword>
<keyword evidence="13" id="KW-1185">Reference proteome</keyword>
<dbReference type="NCBIfam" id="TIGR02644">
    <property type="entry name" value="Y_phosphoryl"/>
    <property type="match status" value="1"/>
</dbReference>
<dbReference type="Gene3D" id="3.90.1170.30">
    <property type="entry name" value="Pyrimidine nucleoside phosphorylase-like, C-terminal domain"/>
    <property type="match status" value="1"/>
</dbReference>
<organism evidence="12 13">
    <name type="scientific">Jutongia hominis</name>
    <dbReference type="NCBI Taxonomy" id="2763664"/>
    <lineage>
        <taxon>Bacteria</taxon>
        <taxon>Bacillati</taxon>
        <taxon>Bacillota</taxon>
        <taxon>Clostridia</taxon>
        <taxon>Lachnospirales</taxon>
        <taxon>Lachnospiraceae</taxon>
        <taxon>Jutongia</taxon>
    </lineage>
</organism>
<dbReference type="RefSeq" id="WP_249304932.1">
    <property type="nucleotide sequence ID" value="NZ_JACRSW010000030.1"/>
</dbReference>
<reference evidence="12 13" key="1">
    <citation type="submission" date="2020-08" db="EMBL/GenBank/DDBJ databases">
        <title>Genome public.</title>
        <authorList>
            <person name="Liu C."/>
            <person name="Sun Q."/>
        </authorList>
    </citation>
    <scope>NUCLEOTIDE SEQUENCE [LARGE SCALE GENOMIC DNA]</scope>
    <source>
        <strain evidence="12 13">BX3</strain>
    </source>
</reference>
<dbReference type="SMART" id="SM00941">
    <property type="entry name" value="PYNP_C"/>
    <property type="match status" value="1"/>
</dbReference>
<evidence type="ECO:0000256" key="6">
    <source>
        <dbReference type="ARBA" id="ARBA00014680"/>
    </source>
</evidence>
<dbReference type="Gene3D" id="1.20.970.10">
    <property type="entry name" value="Transferase, Pyrimidine Nucleoside Phosphorylase, Chain C"/>
    <property type="match status" value="1"/>
</dbReference>
<dbReference type="EMBL" id="JACRSW010000030">
    <property type="protein sequence ID" value="MBC8557642.1"/>
    <property type="molecule type" value="Genomic_DNA"/>
</dbReference>
<dbReference type="InterPro" id="IPR035902">
    <property type="entry name" value="Nuc_phospho_transferase"/>
</dbReference>
<dbReference type="Pfam" id="PF02885">
    <property type="entry name" value="Glycos_trans_3N"/>
    <property type="match status" value="1"/>
</dbReference>
<dbReference type="Pfam" id="PF07831">
    <property type="entry name" value="PYNP_C"/>
    <property type="match status" value="1"/>
</dbReference>
<dbReference type="GO" id="GO:0009032">
    <property type="term" value="F:thymidine phosphorylase activity"/>
    <property type="evidence" value="ECO:0007669"/>
    <property type="project" value="UniProtKB-EC"/>
</dbReference>
<comment type="similarity">
    <text evidence="3">Belongs to the thymidine/pyrimidine-nucleoside phosphorylase family.</text>
</comment>
<dbReference type="InterPro" id="IPR000312">
    <property type="entry name" value="Glycosyl_Trfase_fam3"/>
</dbReference>
<evidence type="ECO:0000256" key="9">
    <source>
        <dbReference type="ARBA" id="ARBA00048453"/>
    </source>
</evidence>
<dbReference type="Proteomes" id="UP000637513">
    <property type="component" value="Unassembled WGS sequence"/>
</dbReference>